<evidence type="ECO:0000256" key="1">
    <source>
        <dbReference type="ARBA" id="ARBA00003283"/>
    </source>
</evidence>
<reference evidence="7 8" key="1">
    <citation type="submission" date="2018-09" db="EMBL/GenBank/DDBJ databases">
        <title>Genome sequencing of Lachnoanaerobaculum umeaense DSM 23576.</title>
        <authorList>
            <person name="Kook J.-K."/>
            <person name="Park S.-N."/>
            <person name="Lim Y.K."/>
        </authorList>
    </citation>
    <scope>NUCLEOTIDE SEQUENCE [LARGE SCALE GENOMIC DNA]</scope>
    <source>
        <strain evidence="8">DSM 23576 \ CCUG 58757</strain>
    </source>
</reference>
<dbReference type="SUPFAM" id="SSF56349">
    <property type="entry name" value="DNA breaking-rejoining enzymes"/>
    <property type="match status" value="1"/>
</dbReference>
<proteinExistence type="inferred from homology"/>
<dbReference type="GO" id="GO:0005737">
    <property type="term" value="C:cytoplasm"/>
    <property type="evidence" value="ECO:0007669"/>
    <property type="project" value="UniProtKB-SubCell"/>
</dbReference>
<keyword evidence="5" id="KW-0238">DNA-binding</keyword>
<comment type="similarity">
    <text evidence="3">Belongs to the 'phage' integrase family.</text>
</comment>
<name>A0A385Q1M6_9FIRM</name>
<keyword evidence="8" id="KW-1185">Reference proteome</keyword>
<dbReference type="Pfam" id="PF00589">
    <property type="entry name" value="Phage_integrase"/>
    <property type="match status" value="1"/>
</dbReference>
<organism evidence="7 8">
    <name type="scientific">Lachnoanaerobaculum umeaense</name>
    <dbReference type="NCBI Taxonomy" id="617123"/>
    <lineage>
        <taxon>Bacteria</taxon>
        <taxon>Bacillati</taxon>
        <taxon>Bacillota</taxon>
        <taxon>Clostridia</taxon>
        <taxon>Lachnospirales</taxon>
        <taxon>Lachnospiraceae</taxon>
        <taxon>Lachnoanaerobaculum</taxon>
    </lineage>
</organism>
<comment type="function">
    <text evidence="1">Site-specific tyrosine recombinase, which acts by catalyzing the cutting and rejoining of the recombining DNA molecules.</text>
</comment>
<dbReference type="RefSeq" id="WP_111524778.1">
    <property type="nucleotide sequence ID" value="NZ_CP032364.1"/>
</dbReference>
<dbReference type="PANTHER" id="PTHR30349:SF77">
    <property type="entry name" value="TYROSINE RECOMBINASE XERC"/>
    <property type="match status" value="1"/>
</dbReference>
<dbReference type="Proteomes" id="UP000265562">
    <property type="component" value="Chromosome"/>
</dbReference>
<dbReference type="PROSITE" id="PS51898">
    <property type="entry name" value="TYR_RECOMBINASE"/>
    <property type="match status" value="1"/>
</dbReference>
<sequence>MKDELISKIILSIADDISIDIGELKSKLYIAMNGYNVSLESTEIVVREENKNEWLFKKFIMTKTVQGLTERTLELYGIEIPKILRKIGKPVGEITSDDILYYLAVRECKDKCTKVTCKNELRYLSSFLGYLFVEGYIPTNPVRKIGTIKLEKKKMKAFSDIEVAKIRQGCKNSKEKAIIELFLSTGCRVSELVNIKKADIEVNKVIVKGKGNKERIVYLNATAILAVEAYIKDLPELKNPFLFPKMNMTTGMKKGIARGDGYLIAENYEEGHMDKASVEDLVRRLGKRVGVTGVHPHRFRRTCATMALKRGMPIEQVSKMLGHEQLTTTQIYLDLSERDLEIAHEKYVL</sequence>
<evidence type="ECO:0000313" key="8">
    <source>
        <dbReference type="Proteomes" id="UP000265562"/>
    </source>
</evidence>
<dbReference type="GO" id="GO:0003677">
    <property type="term" value="F:DNA binding"/>
    <property type="evidence" value="ECO:0007669"/>
    <property type="project" value="UniProtKB-KW"/>
</dbReference>
<evidence type="ECO:0000256" key="2">
    <source>
        <dbReference type="ARBA" id="ARBA00004496"/>
    </source>
</evidence>
<keyword evidence="6" id="KW-0233">DNA recombination</keyword>
<dbReference type="Pfam" id="PF13495">
    <property type="entry name" value="Phage_int_SAM_4"/>
    <property type="match status" value="1"/>
</dbReference>
<evidence type="ECO:0000256" key="4">
    <source>
        <dbReference type="ARBA" id="ARBA00022908"/>
    </source>
</evidence>
<dbReference type="InterPro" id="IPR004107">
    <property type="entry name" value="Integrase_SAM-like_N"/>
</dbReference>
<evidence type="ECO:0000313" key="7">
    <source>
        <dbReference type="EMBL" id="AYB00233.1"/>
    </source>
</evidence>
<dbReference type="GO" id="GO:0015074">
    <property type="term" value="P:DNA integration"/>
    <property type="evidence" value="ECO:0007669"/>
    <property type="project" value="UniProtKB-KW"/>
</dbReference>
<protein>
    <submittedName>
        <fullName evidence="7">Uncharacterized protein</fullName>
    </submittedName>
</protein>
<keyword evidence="4" id="KW-0229">DNA integration</keyword>
<gene>
    <name evidence="7" type="ORF">D4A81_09960</name>
</gene>
<dbReference type="GO" id="GO:0006310">
    <property type="term" value="P:DNA recombination"/>
    <property type="evidence" value="ECO:0007669"/>
    <property type="project" value="UniProtKB-KW"/>
</dbReference>
<evidence type="ECO:0000256" key="6">
    <source>
        <dbReference type="ARBA" id="ARBA00023172"/>
    </source>
</evidence>
<evidence type="ECO:0000256" key="5">
    <source>
        <dbReference type="ARBA" id="ARBA00023125"/>
    </source>
</evidence>
<dbReference type="InterPro" id="IPR011010">
    <property type="entry name" value="DNA_brk_join_enz"/>
</dbReference>
<dbReference type="KEGG" id="lua:D4A81_09960"/>
<dbReference type="InterPro" id="IPR013762">
    <property type="entry name" value="Integrase-like_cat_sf"/>
</dbReference>
<dbReference type="Gene3D" id="1.10.150.130">
    <property type="match status" value="1"/>
</dbReference>
<dbReference type="InterPro" id="IPR002104">
    <property type="entry name" value="Integrase_catalytic"/>
</dbReference>
<dbReference type="InterPro" id="IPR050090">
    <property type="entry name" value="Tyrosine_recombinase_XerCD"/>
</dbReference>
<accession>A0A385Q1M6</accession>
<comment type="subcellular location">
    <subcellularLocation>
        <location evidence="2">Cytoplasm</location>
    </subcellularLocation>
</comment>
<dbReference type="PANTHER" id="PTHR30349">
    <property type="entry name" value="PHAGE INTEGRASE-RELATED"/>
    <property type="match status" value="1"/>
</dbReference>
<dbReference type="Gene3D" id="1.10.443.10">
    <property type="entry name" value="Intergrase catalytic core"/>
    <property type="match status" value="1"/>
</dbReference>
<dbReference type="OrthoDB" id="9801717at2"/>
<dbReference type="InterPro" id="IPR010998">
    <property type="entry name" value="Integrase_recombinase_N"/>
</dbReference>
<dbReference type="AlphaFoldDB" id="A0A385Q1M6"/>
<dbReference type="EMBL" id="CP032364">
    <property type="protein sequence ID" value="AYB00233.1"/>
    <property type="molecule type" value="Genomic_DNA"/>
</dbReference>
<evidence type="ECO:0000256" key="3">
    <source>
        <dbReference type="ARBA" id="ARBA00008857"/>
    </source>
</evidence>